<sequence>MKVFLLCLFCCMTTFTQGKDITVKGNDDNWFRFASYYQNKMVLQREPHRANIWGYGMLGANMTLSISGTNYTTTVRVGPNKAFVWNFILPPYKAGGPFSIKVYHEFYGLLTWIELKDVLFGDVWVCSGQSNMQFTVSMAFNLTEELKAASNYNKIRLLTVGSVEYLFPLYDLVSVIQRWSIPSAETLVGPPWTYFSAVCWFYGKKLYEVLDVPIGLISSAYIGSAIEPWSSPDALKTCGLFKPNLTDINKIKNAAFPFVNSILWNVMIHPLLNMTIKGVIWYQEATSSTEPDRQFPFSYCRRIQHRISQRTLLLFIPCHDKGLEIEMV</sequence>
<dbReference type="InParanoid" id="F6RRP3"/>
<organism evidence="2 3">
    <name type="scientific">Ciona intestinalis</name>
    <name type="common">Transparent sea squirt</name>
    <name type="synonym">Ascidia intestinalis</name>
    <dbReference type="NCBI Taxonomy" id="7719"/>
    <lineage>
        <taxon>Eukaryota</taxon>
        <taxon>Metazoa</taxon>
        <taxon>Chordata</taxon>
        <taxon>Tunicata</taxon>
        <taxon>Ascidiacea</taxon>
        <taxon>Phlebobranchia</taxon>
        <taxon>Cionidae</taxon>
        <taxon>Ciona</taxon>
    </lineage>
</organism>
<keyword evidence="1" id="KW-0732">Signal</keyword>
<accession>F6RRP3</accession>
<evidence type="ECO:0000256" key="1">
    <source>
        <dbReference type="SAM" id="SignalP"/>
    </source>
</evidence>
<dbReference type="PANTHER" id="PTHR22901:SF0">
    <property type="entry name" value="SIALATE O-ACETYLESTERASE"/>
    <property type="match status" value="1"/>
</dbReference>
<proteinExistence type="predicted"/>
<dbReference type="GeneTree" id="ENSGT00390000010608"/>
<dbReference type="EMBL" id="EAAA01001810">
    <property type="status" value="NOT_ANNOTATED_CDS"/>
    <property type="molecule type" value="Genomic_DNA"/>
</dbReference>
<dbReference type="SUPFAM" id="SSF52266">
    <property type="entry name" value="SGNH hydrolase"/>
    <property type="match status" value="1"/>
</dbReference>
<name>F6RRP3_CIOIN</name>
<dbReference type="HOGENOM" id="CLU_073337_0_0_1"/>
<dbReference type="PANTHER" id="PTHR22901">
    <property type="entry name" value="SIALATE O-ACETYLESTERASE"/>
    <property type="match status" value="1"/>
</dbReference>
<feature type="signal peptide" evidence="1">
    <location>
        <begin position="1"/>
        <end position="18"/>
    </location>
</feature>
<dbReference type="InterPro" id="IPR036514">
    <property type="entry name" value="SGNH_hydro_sf"/>
</dbReference>
<reference evidence="3" key="1">
    <citation type="journal article" date="2002" name="Science">
        <title>The draft genome of Ciona intestinalis: insights into chordate and vertebrate origins.</title>
        <authorList>
            <person name="Dehal P."/>
            <person name="Satou Y."/>
            <person name="Campbell R.K."/>
            <person name="Chapman J."/>
            <person name="Degnan B."/>
            <person name="De Tomaso A."/>
            <person name="Davidson B."/>
            <person name="Di Gregorio A."/>
            <person name="Gelpke M."/>
            <person name="Goodstein D.M."/>
            <person name="Harafuji N."/>
            <person name="Hastings K.E."/>
            <person name="Ho I."/>
            <person name="Hotta K."/>
            <person name="Huang W."/>
            <person name="Kawashima T."/>
            <person name="Lemaire P."/>
            <person name="Martinez D."/>
            <person name="Meinertzhagen I.A."/>
            <person name="Necula S."/>
            <person name="Nonaka M."/>
            <person name="Putnam N."/>
            <person name="Rash S."/>
            <person name="Saiga H."/>
            <person name="Satake M."/>
            <person name="Terry A."/>
            <person name="Yamada L."/>
            <person name="Wang H.G."/>
            <person name="Awazu S."/>
            <person name="Azumi K."/>
            <person name="Boore J."/>
            <person name="Branno M."/>
            <person name="Chin-Bow S."/>
            <person name="DeSantis R."/>
            <person name="Doyle S."/>
            <person name="Francino P."/>
            <person name="Keys D.N."/>
            <person name="Haga S."/>
            <person name="Hayashi H."/>
            <person name="Hino K."/>
            <person name="Imai K.S."/>
            <person name="Inaba K."/>
            <person name="Kano S."/>
            <person name="Kobayashi K."/>
            <person name="Kobayashi M."/>
            <person name="Lee B.I."/>
            <person name="Makabe K.W."/>
            <person name="Manohar C."/>
            <person name="Matassi G."/>
            <person name="Medina M."/>
            <person name="Mochizuki Y."/>
            <person name="Mount S."/>
            <person name="Morishita T."/>
            <person name="Miura S."/>
            <person name="Nakayama A."/>
            <person name="Nishizaka S."/>
            <person name="Nomoto H."/>
            <person name="Ohta F."/>
            <person name="Oishi K."/>
            <person name="Rigoutsos I."/>
            <person name="Sano M."/>
            <person name="Sasaki A."/>
            <person name="Sasakura Y."/>
            <person name="Shoguchi E."/>
            <person name="Shin-i T."/>
            <person name="Spagnuolo A."/>
            <person name="Stainier D."/>
            <person name="Suzuki M.M."/>
            <person name="Tassy O."/>
            <person name="Takatori N."/>
            <person name="Tokuoka M."/>
            <person name="Yagi K."/>
            <person name="Yoshizaki F."/>
            <person name="Wada S."/>
            <person name="Zhang C."/>
            <person name="Hyatt P.D."/>
            <person name="Larimer F."/>
            <person name="Detter C."/>
            <person name="Doggett N."/>
            <person name="Glavina T."/>
            <person name="Hawkins T."/>
            <person name="Richardson P."/>
            <person name="Lucas S."/>
            <person name="Kohara Y."/>
            <person name="Levine M."/>
            <person name="Satoh N."/>
            <person name="Rokhsar D.S."/>
        </authorList>
    </citation>
    <scope>NUCLEOTIDE SEQUENCE [LARGE SCALE GENOMIC DNA]</scope>
</reference>
<dbReference type="AlphaFoldDB" id="F6RRP3"/>
<reference evidence="2" key="4">
    <citation type="submission" date="2025-09" db="UniProtKB">
        <authorList>
            <consortium name="Ensembl"/>
        </authorList>
    </citation>
    <scope>IDENTIFICATION</scope>
</reference>
<dbReference type="OMA" id="EPHRANI"/>
<dbReference type="GO" id="GO:0001681">
    <property type="term" value="F:sialate O-acetylesterase activity"/>
    <property type="evidence" value="ECO:0000318"/>
    <property type="project" value="GO_Central"/>
</dbReference>
<reference evidence="2" key="2">
    <citation type="journal article" date="2008" name="Genome Biol.">
        <title>Improved genome assembly and evidence-based global gene model set for the chordate Ciona intestinalis: new insight into intron and operon populations.</title>
        <authorList>
            <person name="Satou Y."/>
            <person name="Mineta K."/>
            <person name="Ogasawara M."/>
            <person name="Sasakura Y."/>
            <person name="Shoguchi E."/>
            <person name="Ueno K."/>
            <person name="Yamada L."/>
            <person name="Matsumoto J."/>
            <person name="Wasserscheid J."/>
            <person name="Dewar K."/>
            <person name="Wiley G.B."/>
            <person name="Macmil S.L."/>
            <person name="Roe B.A."/>
            <person name="Zeller R.W."/>
            <person name="Hastings K.E."/>
            <person name="Lemaire P."/>
            <person name="Lindquist E."/>
            <person name="Endo T."/>
            <person name="Hotta K."/>
            <person name="Inaba K."/>
        </authorList>
    </citation>
    <scope>NUCLEOTIDE SEQUENCE [LARGE SCALE GENOMIC DNA]</scope>
    <source>
        <strain evidence="2">wild type</strain>
    </source>
</reference>
<dbReference type="GO" id="GO:0005975">
    <property type="term" value="P:carbohydrate metabolic process"/>
    <property type="evidence" value="ECO:0000318"/>
    <property type="project" value="GO_Central"/>
</dbReference>
<feature type="chain" id="PRO_5003342436" evidence="1">
    <location>
        <begin position="19"/>
        <end position="328"/>
    </location>
</feature>
<reference evidence="2" key="3">
    <citation type="submission" date="2025-08" db="UniProtKB">
        <authorList>
            <consortium name="Ensembl"/>
        </authorList>
    </citation>
    <scope>IDENTIFICATION</scope>
</reference>
<keyword evidence="3" id="KW-1185">Reference proteome</keyword>
<dbReference type="InterPro" id="IPR039329">
    <property type="entry name" value="SIAE"/>
</dbReference>
<dbReference type="Gene3D" id="3.40.50.1110">
    <property type="entry name" value="SGNH hydrolase"/>
    <property type="match status" value="1"/>
</dbReference>
<evidence type="ECO:0000313" key="2">
    <source>
        <dbReference type="Ensembl" id="ENSCINP00000001145.3"/>
    </source>
</evidence>
<dbReference type="Ensembl" id="ENSCINT00000001145.3">
    <property type="protein sequence ID" value="ENSCINP00000001145.3"/>
    <property type="gene ID" value="ENSCING00000000623.3"/>
</dbReference>
<protein>
    <submittedName>
        <fullName evidence="2">Uncharacterized protein</fullName>
    </submittedName>
</protein>
<evidence type="ECO:0000313" key="3">
    <source>
        <dbReference type="Proteomes" id="UP000008144"/>
    </source>
</evidence>
<dbReference type="Proteomes" id="UP000008144">
    <property type="component" value="Chromosome 3"/>
</dbReference>